<proteinExistence type="predicted"/>
<accession>A0A6J6ZYA3</accession>
<dbReference type="EMBL" id="CAFBMH010000144">
    <property type="protein sequence ID" value="CAB4931425.1"/>
    <property type="molecule type" value="Genomic_DNA"/>
</dbReference>
<dbReference type="EMBL" id="CAEZYR010000222">
    <property type="protein sequence ID" value="CAB4775356.1"/>
    <property type="molecule type" value="Genomic_DNA"/>
</dbReference>
<reference evidence="2" key="1">
    <citation type="submission" date="2020-05" db="EMBL/GenBank/DDBJ databases">
        <authorList>
            <person name="Chiriac C."/>
            <person name="Salcher M."/>
            <person name="Ghai R."/>
            <person name="Kavagutti S V."/>
        </authorList>
    </citation>
    <scope>NUCLEOTIDE SEQUENCE</scope>
</reference>
<evidence type="ECO:0000313" key="2">
    <source>
        <dbReference type="EMBL" id="CAB4825482.1"/>
    </source>
</evidence>
<sequence>MHLTKNDIPIKIDVPGAVARQQPDFGSAAGTLGAEYFTLGAGTDLAPLLEGLDGDVCHSPHWGYVIVGKVVVTYHDGTEETCSTGDVFFWPSGHSVRVEHDAELVLFSPQREHGDVMDHILAKLAAM</sequence>
<dbReference type="InterPro" id="IPR011051">
    <property type="entry name" value="RmlC_Cupin_sf"/>
</dbReference>
<dbReference type="SUPFAM" id="SSF51182">
    <property type="entry name" value="RmlC-like cupins"/>
    <property type="match status" value="1"/>
</dbReference>
<dbReference type="AlphaFoldDB" id="A0A6J6ZYA3"/>
<evidence type="ECO:0000313" key="3">
    <source>
        <dbReference type="EMBL" id="CAB4931425.1"/>
    </source>
</evidence>
<dbReference type="Gene3D" id="2.60.120.10">
    <property type="entry name" value="Jelly Rolls"/>
    <property type="match status" value="1"/>
</dbReference>
<protein>
    <submittedName>
        <fullName evidence="2">Unannotated protein</fullName>
    </submittedName>
</protein>
<gene>
    <name evidence="1" type="ORF">UFOPK2754_03333</name>
    <name evidence="2" type="ORF">UFOPK3139_00985</name>
    <name evidence="3" type="ORF">UFOPK3543_02681</name>
</gene>
<evidence type="ECO:0000313" key="1">
    <source>
        <dbReference type="EMBL" id="CAB4775356.1"/>
    </source>
</evidence>
<dbReference type="InterPro" id="IPR014710">
    <property type="entry name" value="RmlC-like_jellyroll"/>
</dbReference>
<name>A0A6J6ZYA3_9ZZZZ</name>
<dbReference type="EMBL" id="CAFABA010000031">
    <property type="protein sequence ID" value="CAB4825482.1"/>
    <property type="molecule type" value="Genomic_DNA"/>
</dbReference>
<organism evidence="2">
    <name type="scientific">freshwater metagenome</name>
    <dbReference type="NCBI Taxonomy" id="449393"/>
    <lineage>
        <taxon>unclassified sequences</taxon>
        <taxon>metagenomes</taxon>
        <taxon>ecological metagenomes</taxon>
    </lineage>
</organism>